<dbReference type="PATRIC" id="fig|1339349.3.peg.1332"/>
<dbReference type="Proteomes" id="UP000028013">
    <property type="component" value="Unassembled WGS sequence"/>
</dbReference>
<reference evidence="1 2" key="1">
    <citation type="submission" date="2014-04" db="EMBL/GenBank/DDBJ databases">
        <authorList>
            <person name="Sears C."/>
            <person name="Carroll K."/>
            <person name="Sack B.R."/>
            <person name="Qadri F."/>
            <person name="Myers L.L."/>
            <person name="Chung G.-T."/>
            <person name="Escheverria P."/>
            <person name="Fraser C.M."/>
            <person name="Sadzewicz L."/>
            <person name="Shefchek K.A."/>
            <person name="Tallon L."/>
            <person name="Das S.P."/>
            <person name="Daugherty S."/>
            <person name="Mongodin E.F."/>
        </authorList>
    </citation>
    <scope>NUCLEOTIDE SEQUENCE [LARGE SCALE GENOMIC DNA]</scope>
    <source>
        <strain evidence="1 2">3978 T3 ii</strain>
    </source>
</reference>
<organism evidence="1 2">
    <name type="scientific">Bacteroides uniformis str. 3978 T3 ii</name>
    <dbReference type="NCBI Taxonomy" id="1339349"/>
    <lineage>
        <taxon>Bacteria</taxon>
        <taxon>Pseudomonadati</taxon>
        <taxon>Bacteroidota</taxon>
        <taxon>Bacteroidia</taxon>
        <taxon>Bacteroidales</taxon>
        <taxon>Bacteroidaceae</taxon>
        <taxon>Bacteroides</taxon>
    </lineage>
</organism>
<name>A0A078S2D5_BACUN</name>
<dbReference type="SUPFAM" id="SSF53756">
    <property type="entry name" value="UDP-Glycosyltransferase/glycogen phosphorylase"/>
    <property type="match status" value="1"/>
</dbReference>
<sequence length="427" mass="49617">MKKILFILPCVPYPLTAGGNQAFFNMVEYIRHKMSVSLLLSPENKEMNDVESLRALWTNVDFYLFREEDAEPKTRCPRYYRWLKKMSESISRKMQRQLYSFQQERPYKNMTLKNSCFKPFPKAYVEYVSDISRRGFDIIQVEFYPLITLGYLLPKDVQTVFVHHELRYIRNENEMECLTHVTDEDKMLYGIAKDMEKAALRQYKHVIALTDIDRLLLADLVGQECNIYVSPAVVQIESAYDRIVKPASVRLTFVGSENHYPNQDAVDWFCHEVAPCLRVQGFKFVFQVIGTWKSRYVKSLQAVCPEMELVGYVEDLREYLNGSIVLVPIRIGSGMRMKILDAVSSMASFVTTTKGVEGIDLRHNEECLIADSATDFAAAVIRLEADKKLQVRLATQALKRLRELYNPQEMLERRLAVYDEILQNNTN</sequence>
<protein>
    <submittedName>
        <fullName evidence="1">Glycosyl transferases group 1 family protein</fullName>
    </submittedName>
</protein>
<dbReference type="Gene3D" id="3.40.50.2000">
    <property type="entry name" value="Glycogen Phosphorylase B"/>
    <property type="match status" value="2"/>
</dbReference>
<dbReference type="AlphaFoldDB" id="A0A078S2D5"/>
<dbReference type="EMBL" id="JNHN01000159">
    <property type="protein sequence ID" value="KDS52438.1"/>
    <property type="molecule type" value="Genomic_DNA"/>
</dbReference>
<dbReference type="Pfam" id="PF13692">
    <property type="entry name" value="Glyco_trans_1_4"/>
    <property type="match status" value="1"/>
</dbReference>
<gene>
    <name evidence="1" type="ORF">M094_0039</name>
</gene>
<dbReference type="RefSeq" id="WP_009037392.1">
    <property type="nucleotide sequence ID" value="NZ_JNHN01000159.1"/>
</dbReference>
<evidence type="ECO:0000313" key="1">
    <source>
        <dbReference type="EMBL" id="KDS52438.1"/>
    </source>
</evidence>
<evidence type="ECO:0000313" key="2">
    <source>
        <dbReference type="Proteomes" id="UP000028013"/>
    </source>
</evidence>
<accession>A0A078S2D5</accession>
<comment type="caution">
    <text evidence="1">The sequence shown here is derived from an EMBL/GenBank/DDBJ whole genome shotgun (WGS) entry which is preliminary data.</text>
</comment>
<keyword evidence="1" id="KW-0808">Transferase</keyword>
<dbReference type="GO" id="GO:0016740">
    <property type="term" value="F:transferase activity"/>
    <property type="evidence" value="ECO:0007669"/>
    <property type="project" value="UniProtKB-KW"/>
</dbReference>
<proteinExistence type="predicted"/>